<keyword evidence="10" id="KW-1185">Reference proteome</keyword>
<name>A0ABD2WQR2_9HYME</name>
<evidence type="ECO:0000313" key="10">
    <source>
        <dbReference type="Proteomes" id="UP001627154"/>
    </source>
</evidence>
<comment type="similarity">
    <text evidence="2">Belongs to the major facilitator superfamily.</text>
</comment>
<accession>A0ABD2WQR2</accession>
<evidence type="ECO:0000259" key="8">
    <source>
        <dbReference type="PROSITE" id="PS50850"/>
    </source>
</evidence>
<evidence type="ECO:0000256" key="5">
    <source>
        <dbReference type="ARBA" id="ARBA00022989"/>
    </source>
</evidence>
<sequence length="587" mass="64906">MTSERKQRPAAKGLKTQQQKLNAISAIRSAAKDLDGTRQLSAEFCTDQFFTSGYFDVKGSQNGTRVTILKSCEKIEAGIDFLADGGADFEHAISVTGFGKFHYMLLAVSGLIYMDTAIGVTILSFVLPAAQCDLDMDSTKKGWLTAAPMLGMVIGSYIWGCLADTKGRKIVLISTLLMDGIVGIMSSFMQRFWFFLVFRFFNGFAVTGAMGIVFPYLGEFQPTKHREKILCWMEMFWTIGVIALPLIAWLIMTLEIEYITDAFVFKSWNLFVALCALPSLLLGFWLFAFPESPKFLLECGETDAALAVFQYIYAQNTGEAPEAYPIKSLQEKPNSKDKSTRALKLHKRKDLKVLVAEVWDLTKALCKPPYLKNTLLACAIQFGLTSSYYTLMIWFPELFNRFDEFKRTNPNDTASVCIVSSLPVNLTTPAIDECPVEIGNDVFLHTVYIGLACIPGSIVLPLFVHKLGAKFFLIMSLMVSGAVTVGFYYVTNANQNLVLSCVFEALTSLGISLVYCVIVDMFPTNLRVMAAALSLTMGRLGALVGNLVFGYLIDLACVVPIVLFASFLFACGFLSVFLPKTGKETLD</sequence>
<proteinExistence type="inferred from homology"/>
<feature type="transmembrane region" description="Helical" evidence="7">
    <location>
        <begin position="558"/>
        <end position="578"/>
    </location>
</feature>
<gene>
    <name evidence="9" type="ORF">TKK_010807</name>
</gene>
<evidence type="ECO:0000256" key="7">
    <source>
        <dbReference type="SAM" id="Phobius"/>
    </source>
</evidence>
<evidence type="ECO:0000256" key="3">
    <source>
        <dbReference type="ARBA" id="ARBA00022448"/>
    </source>
</evidence>
<protein>
    <recommendedName>
        <fullName evidence="8">Major facilitator superfamily (MFS) profile domain-containing protein</fullName>
    </recommendedName>
</protein>
<keyword evidence="6 7" id="KW-0472">Membrane</keyword>
<feature type="transmembrane region" description="Helical" evidence="7">
    <location>
        <begin position="471"/>
        <end position="491"/>
    </location>
</feature>
<keyword evidence="5 7" id="KW-1133">Transmembrane helix</keyword>
<feature type="transmembrane region" description="Helical" evidence="7">
    <location>
        <begin position="497"/>
        <end position="518"/>
    </location>
</feature>
<evidence type="ECO:0000313" key="9">
    <source>
        <dbReference type="EMBL" id="KAL3395207.1"/>
    </source>
</evidence>
<feature type="transmembrane region" description="Helical" evidence="7">
    <location>
        <begin position="170"/>
        <end position="188"/>
    </location>
</feature>
<dbReference type="InterPro" id="IPR005828">
    <property type="entry name" value="MFS_sugar_transport-like"/>
</dbReference>
<dbReference type="InterPro" id="IPR036259">
    <property type="entry name" value="MFS_trans_sf"/>
</dbReference>
<feature type="transmembrane region" description="Helical" evidence="7">
    <location>
        <begin position="142"/>
        <end position="163"/>
    </location>
</feature>
<keyword evidence="3" id="KW-0813">Transport</keyword>
<dbReference type="Proteomes" id="UP001627154">
    <property type="component" value="Unassembled WGS sequence"/>
</dbReference>
<keyword evidence="4 7" id="KW-0812">Transmembrane</keyword>
<dbReference type="PANTHER" id="PTHR23511:SF38">
    <property type="entry name" value="SYNAPTIC VESICLE 2-RELATED PROTEIN-LIKE PROTEIN"/>
    <property type="match status" value="1"/>
</dbReference>
<feature type="transmembrane region" description="Helical" evidence="7">
    <location>
        <begin position="229"/>
        <end position="251"/>
    </location>
</feature>
<dbReference type="PROSITE" id="PS50850">
    <property type="entry name" value="MFS"/>
    <property type="match status" value="1"/>
</dbReference>
<evidence type="ECO:0000256" key="6">
    <source>
        <dbReference type="ARBA" id="ARBA00023136"/>
    </source>
</evidence>
<feature type="transmembrane region" description="Helical" evidence="7">
    <location>
        <begin position="442"/>
        <end position="464"/>
    </location>
</feature>
<dbReference type="GO" id="GO:0016020">
    <property type="term" value="C:membrane"/>
    <property type="evidence" value="ECO:0007669"/>
    <property type="project" value="UniProtKB-SubCell"/>
</dbReference>
<evidence type="ECO:0000256" key="4">
    <source>
        <dbReference type="ARBA" id="ARBA00022692"/>
    </source>
</evidence>
<organism evidence="9 10">
    <name type="scientific">Trichogramma kaykai</name>
    <dbReference type="NCBI Taxonomy" id="54128"/>
    <lineage>
        <taxon>Eukaryota</taxon>
        <taxon>Metazoa</taxon>
        <taxon>Ecdysozoa</taxon>
        <taxon>Arthropoda</taxon>
        <taxon>Hexapoda</taxon>
        <taxon>Insecta</taxon>
        <taxon>Pterygota</taxon>
        <taxon>Neoptera</taxon>
        <taxon>Endopterygota</taxon>
        <taxon>Hymenoptera</taxon>
        <taxon>Apocrita</taxon>
        <taxon>Proctotrupomorpha</taxon>
        <taxon>Chalcidoidea</taxon>
        <taxon>Trichogrammatidae</taxon>
        <taxon>Trichogramma</taxon>
    </lineage>
</organism>
<evidence type="ECO:0000256" key="1">
    <source>
        <dbReference type="ARBA" id="ARBA00004141"/>
    </source>
</evidence>
<feature type="domain" description="Major facilitator superfamily (MFS) profile" evidence="8">
    <location>
        <begin position="105"/>
        <end position="583"/>
    </location>
</feature>
<evidence type="ECO:0000256" key="2">
    <source>
        <dbReference type="ARBA" id="ARBA00008335"/>
    </source>
</evidence>
<dbReference type="Gene3D" id="1.20.1250.20">
    <property type="entry name" value="MFS general substrate transporter like domains"/>
    <property type="match status" value="1"/>
</dbReference>
<feature type="transmembrane region" description="Helical" evidence="7">
    <location>
        <begin position="103"/>
        <end position="130"/>
    </location>
</feature>
<comment type="subcellular location">
    <subcellularLocation>
        <location evidence="1">Membrane</location>
        <topology evidence="1">Multi-pass membrane protein</topology>
    </subcellularLocation>
</comment>
<dbReference type="EMBL" id="JBJJXI010000085">
    <property type="protein sequence ID" value="KAL3395207.1"/>
    <property type="molecule type" value="Genomic_DNA"/>
</dbReference>
<feature type="transmembrane region" description="Helical" evidence="7">
    <location>
        <begin position="271"/>
        <end position="289"/>
    </location>
</feature>
<dbReference type="SUPFAM" id="SSF103473">
    <property type="entry name" value="MFS general substrate transporter"/>
    <property type="match status" value="1"/>
</dbReference>
<feature type="transmembrane region" description="Helical" evidence="7">
    <location>
        <begin position="375"/>
        <end position="395"/>
    </location>
</feature>
<feature type="transmembrane region" description="Helical" evidence="7">
    <location>
        <begin position="530"/>
        <end position="552"/>
    </location>
</feature>
<dbReference type="PANTHER" id="PTHR23511">
    <property type="entry name" value="SYNAPTIC VESICLE GLYCOPROTEIN 2"/>
    <property type="match status" value="1"/>
</dbReference>
<reference evidence="9 10" key="1">
    <citation type="journal article" date="2024" name="bioRxiv">
        <title>A reference genome for Trichogramma kaykai: A tiny desert-dwelling parasitoid wasp with competing sex-ratio distorters.</title>
        <authorList>
            <person name="Culotta J."/>
            <person name="Lindsey A.R."/>
        </authorList>
    </citation>
    <scope>NUCLEOTIDE SEQUENCE [LARGE SCALE GENOMIC DNA]</scope>
    <source>
        <strain evidence="9 10">KSX58</strain>
    </source>
</reference>
<comment type="caution">
    <text evidence="9">The sequence shown here is derived from an EMBL/GenBank/DDBJ whole genome shotgun (WGS) entry which is preliminary data.</text>
</comment>
<dbReference type="FunFam" id="1.20.1250.20:FF:000232">
    <property type="entry name" value="Organic cation/carnitine transporter 7"/>
    <property type="match status" value="1"/>
</dbReference>
<dbReference type="InterPro" id="IPR020846">
    <property type="entry name" value="MFS_dom"/>
</dbReference>
<dbReference type="AlphaFoldDB" id="A0ABD2WQR2"/>
<feature type="transmembrane region" description="Helical" evidence="7">
    <location>
        <begin position="194"/>
        <end position="217"/>
    </location>
</feature>
<dbReference type="Pfam" id="PF00083">
    <property type="entry name" value="Sugar_tr"/>
    <property type="match status" value="1"/>
</dbReference>